<feature type="region of interest" description="Disordered" evidence="1">
    <location>
        <begin position="1"/>
        <end position="93"/>
    </location>
</feature>
<name>A0A4Y9Z715_9AGAM</name>
<keyword evidence="4" id="KW-1185">Reference proteome</keyword>
<organism evidence="3 4">
    <name type="scientific">Dentipellis fragilis</name>
    <dbReference type="NCBI Taxonomy" id="205917"/>
    <lineage>
        <taxon>Eukaryota</taxon>
        <taxon>Fungi</taxon>
        <taxon>Dikarya</taxon>
        <taxon>Basidiomycota</taxon>
        <taxon>Agaricomycotina</taxon>
        <taxon>Agaricomycetes</taxon>
        <taxon>Russulales</taxon>
        <taxon>Hericiaceae</taxon>
        <taxon>Dentipellis</taxon>
    </lineage>
</organism>
<gene>
    <name evidence="3" type="ORF">EVG20_g2356</name>
</gene>
<protein>
    <recommendedName>
        <fullName evidence="2">VWFA domain-containing protein</fullName>
    </recommendedName>
</protein>
<evidence type="ECO:0000256" key="1">
    <source>
        <dbReference type="SAM" id="MobiDB-lite"/>
    </source>
</evidence>
<dbReference type="Pfam" id="PF13519">
    <property type="entry name" value="VWA_2"/>
    <property type="match status" value="1"/>
</dbReference>
<dbReference type="SMART" id="SM00327">
    <property type="entry name" value="VWA"/>
    <property type="match status" value="1"/>
</dbReference>
<dbReference type="PROSITE" id="PS50234">
    <property type="entry name" value="VWFA"/>
    <property type="match status" value="1"/>
</dbReference>
<evidence type="ECO:0000259" key="2">
    <source>
        <dbReference type="PROSITE" id="PS50234"/>
    </source>
</evidence>
<comment type="caution">
    <text evidence="3">The sequence shown here is derived from an EMBL/GenBank/DDBJ whole genome shotgun (WGS) entry which is preliminary data.</text>
</comment>
<dbReference type="PANTHER" id="PTHR22796:SF1">
    <property type="entry name" value="VWFA DOMAIN-CONTAINING PROTEIN"/>
    <property type="match status" value="1"/>
</dbReference>
<reference evidence="3 4" key="1">
    <citation type="submission" date="2019-02" db="EMBL/GenBank/DDBJ databases">
        <title>Genome sequencing of the rare red list fungi Dentipellis fragilis.</title>
        <authorList>
            <person name="Buettner E."/>
            <person name="Kellner H."/>
        </authorList>
    </citation>
    <scope>NUCLEOTIDE SEQUENCE [LARGE SCALE GENOMIC DNA]</scope>
    <source>
        <strain evidence="3 4">DSM 105465</strain>
    </source>
</reference>
<evidence type="ECO:0000313" key="3">
    <source>
        <dbReference type="EMBL" id="TFY70646.1"/>
    </source>
</evidence>
<dbReference type="InterPro" id="IPR036465">
    <property type="entry name" value="vWFA_dom_sf"/>
</dbReference>
<dbReference type="SUPFAM" id="SSF52540">
    <property type="entry name" value="P-loop containing nucleoside triphosphate hydrolases"/>
    <property type="match status" value="1"/>
</dbReference>
<dbReference type="Proteomes" id="UP000298327">
    <property type="component" value="Unassembled WGS sequence"/>
</dbReference>
<accession>A0A4Y9Z715</accession>
<dbReference type="SUPFAM" id="SSF53300">
    <property type="entry name" value="vWA-like"/>
    <property type="match status" value="1"/>
</dbReference>
<dbReference type="InterPro" id="IPR002035">
    <property type="entry name" value="VWF_A"/>
</dbReference>
<feature type="domain" description="VWFA" evidence="2">
    <location>
        <begin position="2085"/>
        <end position="2302"/>
    </location>
</feature>
<dbReference type="PANTHER" id="PTHR22796">
    <property type="entry name" value="URG4-RELATED"/>
    <property type="match status" value="1"/>
</dbReference>
<sequence length="2318" mass="258735">MTLGSDTGGGGYRDEETVTISVDAPDPEHGIDDRDQAPKGDHGSLGSKERYTPPDTDSDSDAYVSMPPSRRELDAASTQMAPDTKVAPDTQSDEKMEIDQQFHASLTQRLEELNIPDSQATRTQGMSTPTQISYVDDMDLVKKMPGIYRVLDLISDQGSGGQVAKIVISQDSLRDFVETLHPGAYTSLTKVNFKALDKLSVRPVGVYGNREEIAKFLVSIGAIDDAIKSKLCRPEDDLSGVSEPTLSSGLYFVKPPEFSDTENKIYVVYWPEPTTWDDNAVSAVARNRVTFIRYLTKLCDQNIALISAECARDIVWHEEDDEPIDDISDFTDNDRIFTFTVAETNEQEENVTARPGLTLTSNRIKTNESPAQQSFPADMFKPKLVQGETSQGFMTMEFTPSAQAVRTLSAQSEYSSTHLCNLLASESVVLSDKLDDAALDAIIRLRPSRQWHEQCQTWKESMRHIQASSRAKQDEEDKIMIDELNRSLPQLTESLREAMIARVAQMYPTLSLGISGSVQTDGASTSPHGSDYLTSLFSRYEVVGQHYDKEFNDAQFNHLSAKEFRAVKLRFLVIQLALRQLRDLDAPAVLELIQNILAAEKVDQIKLALAQSLPSEDDQIPTEHPGVWERVGRYGKRVIDKVWQFSDALLTESDRIVEEARTLARTTGDDVFVRELDKFHAEDQTASQALINRIKTIAETNLQEKISLVLRSLPHRLLTLQIDYCRKYIKSMIAGEEGQAKALLDGDFMRVSPGVQPIDPYDRQVVIDHLEIENNRYRGRDSYRLSGHEYHLHDPVVRCAIYPFSLPSGEKEELQLNSTFVPKPVADTKQAILFDVPTQCANAHTQLLESNRVLVILISRGVVEEIEIYLEDSAAIKDSIDRRRHKKKFHASKIGDGVIFAFDESKRILAVCGTSKLQLHLYIFDESFRTLQAVATQVDLTQWYTEYNSRDQVKIQHACFVSGTEEIVLVDNHHRARIYSFVTRQFRPASVLLNNPPTKVWSSPDGSCLLVLTIQESTLTLTGYHTSTFGSSAGITLDLPDLPVDDVVLTSFVNRSTVHVLGLDIASSSCKSVVLDITSNVTEFAFTESKGNDKKGRHGGRPTVHNCLIDCHAEMWTRFPVQPAIGHGVISTTNLRHRKALLFVSDRNDYPFPAYFQHMIESFEKQTRKPTGNELSDLKIISALPETLPADLDDLLHASTLRVGEWLVGLLCLIPIHIAVCRENRFIPLKDGVNSGDLERSLLGADVSRIVDKLSFGWYESIFQSYLASMPVKVVSSMGEQSVGKSFALNHLADTSFAGSAMRTTEGVWLSVTPTAKNLIVALDFEGVHSIERSAQEDTFLVLFNTAISNLVLFRNNFALSRDITGLFQSFQSSASILDPAANPSLFQSTLLIIIKDVVDTDKSDITREFSLKIQRIVQEEQKSNFITRLHHGNLKIIPWPVIESAKFYLFFSKVRSLLDDQPTTHRTAGEFLHTMKTLMAKLKANDWGALSQTMAAHRAQTLLAHLMNALQAGLFEMQPEAEPLKNLDTDLLIEKPDSDALFNITGLPGATDEMDREATLVALQESWDGTSLRQYRPDSDWLQDFASHLNTLVDMRIDHVREWISVNVSRFQASHASIEDLRRAFNNACVELKASVQLCKAQCSVCQLLCIQGRLHEGAHSCKTNHKCIHDCGFCAKDSIEKPCGMVAGHPGKHVCTVTSHLCGEPCKMRDKRGCMEECTKALNHEDDIHMCSAPLHMCGQPCDLAEITLPDGKKWSCPGFCCVPSHEEHTIHKCEDRLCPVTCQLCKQLCKEEHLHGLEAGAKHLCGQEHSCNALCADPGICQIETHPHSIEATFTGKHETFQYTKYTQAAKRLDCIKRIPPDQTEHDGSHCHSSEESPFHFCESRCDHCGYYCTLRLDHFRPHSARTRDFAWLNGRARWAIDSPDGTVEHEGRKFSTNDDGAPMMCNLVCTSMGRHVHIDWCRTEPDEPCEGAEVEHIPEQFLPEPNRPKDYITHGLYWRRTGFKDPYSREEQTNFAKCDSMCPGSEHAATATNPAQPSFCTLPLFHPAQANAHPDMGYVSPVGGHHFTCQNPAVMLPAPLHVIFVIDRSGSMTSQDRRPLRDAPATNRIKRVCNNRLGAVFSALYSFWTARDAAAMHGAPAPAPARQDAYSIIFFDENTTTPVVDDTTSSPDDLLNAILNTRAYGRTNFAVALQATRVVMERNWNADRNPIVIFLSDGQCALRDAAVETLCRAALRRGKPLSLQSISFGPDAASGSLRRMAQVALAVQNEAPVDTNGRTYTPSAFHQALSTVNLAETFLAIAETLRKPRGSLLR</sequence>
<dbReference type="InterPro" id="IPR027417">
    <property type="entry name" value="P-loop_NTPase"/>
</dbReference>
<dbReference type="EMBL" id="SEOQ01000090">
    <property type="protein sequence ID" value="TFY70646.1"/>
    <property type="molecule type" value="Genomic_DNA"/>
</dbReference>
<feature type="compositionally biased region" description="Basic and acidic residues" evidence="1">
    <location>
        <begin position="26"/>
        <end position="52"/>
    </location>
</feature>
<dbReference type="Gene3D" id="3.40.50.300">
    <property type="entry name" value="P-loop containing nucleotide triphosphate hydrolases"/>
    <property type="match status" value="1"/>
</dbReference>
<proteinExistence type="predicted"/>
<dbReference type="CDD" id="cd00198">
    <property type="entry name" value="vWFA"/>
    <property type="match status" value="1"/>
</dbReference>
<evidence type="ECO:0000313" key="4">
    <source>
        <dbReference type="Proteomes" id="UP000298327"/>
    </source>
</evidence>
<dbReference type="OrthoDB" id="2343366at2759"/>
<feature type="compositionally biased region" description="Gly residues" evidence="1">
    <location>
        <begin position="1"/>
        <end position="11"/>
    </location>
</feature>
<dbReference type="Gene3D" id="3.40.50.410">
    <property type="entry name" value="von Willebrand factor, type A domain"/>
    <property type="match status" value="1"/>
</dbReference>
<dbReference type="STRING" id="205917.A0A4Y9Z715"/>